<dbReference type="PRINTS" id="PR01780">
    <property type="entry name" value="LANTIREGPROT"/>
</dbReference>
<dbReference type="InterPro" id="IPR005467">
    <property type="entry name" value="His_kinase_dom"/>
</dbReference>
<evidence type="ECO:0000313" key="15">
    <source>
        <dbReference type="Proteomes" id="UP000321893"/>
    </source>
</evidence>
<dbReference type="PANTHER" id="PTHR45528">
    <property type="entry name" value="SENSOR HISTIDINE KINASE CPXA"/>
    <property type="match status" value="1"/>
</dbReference>
<evidence type="ECO:0000256" key="10">
    <source>
        <dbReference type="ARBA" id="ARBA00022840"/>
    </source>
</evidence>
<comment type="subcellular location">
    <subcellularLocation>
        <location evidence="2">Cell membrane</location>
        <topology evidence="2">Multi-pass membrane protein</topology>
    </subcellularLocation>
</comment>
<dbReference type="InterPro" id="IPR008358">
    <property type="entry name" value="Sig_transdc_His_kin/Pase_MprB"/>
</dbReference>
<dbReference type="GeneID" id="71567130"/>
<dbReference type="CDD" id="cd00082">
    <property type="entry name" value="HisKA"/>
    <property type="match status" value="1"/>
</dbReference>
<dbReference type="RefSeq" id="WP_056981280.1">
    <property type="nucleotide sequence ID" value="NZ_BJVK01000013.1"/>
</dbReference>
<keyword evidence="4" id="KW-1003">Cell membrane</keyword>
<dbReference type="Gene3D" id="1.10.287.130">
    <property type="match status" value="1"/>
</dbReference>
<evidence type="ECO:0000313" key="14">
    <source>
        <dbReference type="EMBL" id="GEL28414.1"/>
    </source>
</evidence>
<dbReference type="SMART" id="SM00387">
    <property type="entry name" value="HATPase_c"/>
    <property type="match status" value="1"/>
</dbReference>
<evidence type="ECO:0000256" key="12">
    <source>
        <dbReference type="ARBA" id="ARBA00023012"/>
    </source>
</evidence>
<keyword evidence="8" id="KW-0547">Nucleotide-binding</keyword>
<dbReference type="SMART" id="SM00388">
    <property type="entry name" value="HisKA"/>
    <property type="match status" value="1"/>
</dbReference>
<keyword evidence="15" id="KW-1185">Reference proteome</keyword>
<dbReference type="GO" id="GO:0000155">
    <property type="term" value="F:phosphorelay sensor kinase activity"/>
    <property type="evidence" value="ECO:0007669"/>
    <property type="project" value="InterPro"/>
</dbReference>
<dbReference type="InterPro" id="IPR036097">
    <property type="entry name" value="HisK_dim/P_sf"/>
</dbReference>
<dbReference type="Gene3D" id="3.30.565.10">
    <property type="entry name" value="Histidine kinase-like ATPase, C-terminal domain"/>
    <property type="match status" value="1"/>
</dbReference>
<keyword evidence="6" id="KW-0808">Transferase</keyword>
<evidence type="ECO:0000256" key="5">
    <source>
        <dbReference type="ARBA" id="ARBA00022553"/>
    </source>
</evidence>
<dbReference type="InterPro" id="IPR003661">
    <property type="entry name" value="HisK_dim/P_dom"/>
</dbReference>
<dbReference type="InterPro" id="IPR003594">
    <property type="entry name" value="HATPase_dom"/>
</dbReference>
<dbReference type="EC" id="2.7.13.3" evidence="3"/>
<evidence type="ECO:0000256" key="11">
    <source>
        <dbReference type="ARBA" id="ARBA00022989"/>
    </source>
</evidence>
<protein>
    <recommendedName>
        <fullName evidence="3">histidine kinase</fullName>
        <ecNumber evidence="3">2.7.13.3</ecNumber>
    </recommendedName>
</protein>
<dbReference type="SUPFAM" id="SSF55874">
    <property type="entry name" value="ATPase domain of HSP90 chaperone/DNA topoisomerase II/histidine kinase"/>
    <property type="match status" value="1"/>
</dbReference>
<dbReference type="PANTHER" id="PTHR45528:SF1">
    <property type="entry name" value="SENSOR HISTIDINE KINASE CPXA"/>
    <property type="match status" value="1"/>
</dbReference>
<dbReference type="Proteomes" id="UP000321893">
    <property type="component" value="Unassembled WGS sequence"/>
</dbReference>
<comment type="caution">
    <text evidence="14">The sequence shown here is derived from an EMBL/GenBank/DDBJ whole genome shotgun (WGS) entry which is preliminary data.</text>
</comment>
<reference evidence="14" key="1">
    <citation type="submission" date="2019-07" db="EMBL/GenBank/DDBJ databases">
        <title>Whole genome shotgun sequence of Lactobacillus kefiri NBRC 15888.</title>
        <authorList>
            <person name="Hosoyama A."/>
            <person name="Uohara A."/>
            <person name="Ohji S."/>
            <person name="Ichikawa N."/>
        </authorList>
    </citation>
    <scope>NUCLEOTIDE SEQUENCE [LARGE SCALE GENOMIC DNA]</scope>
    <source>
        <strain evidence="14">NBRC 15888</strain>
    </source>
</reference>
<comment type="catalytic activity">
    <reaction evidence="1">
        <text>ATP + protein L-histidine = ADP + protein N-phospho-L-histidine.</text>
        <dbReference type="EC" id="2.7.13.3"/>
    </reaction>
</comment>
<dbReference type="SUPFAM" id="SSF47384">
    <property type="entry name" value="Homodimeric domain of signal transducing histidine kinase"/>
    <property type="match status" value="1"/>
</dbReference>
<keyword evidence="10" id="KW-0067">ATP-binding</keyword>
<keyword evidence="13" id="KW-0472">Membrane</keyword>
<accession>A0A511DX93</accession>
<evidence type="ECO:0000256" key="3">
    <source>
        <dbReference type="ARBA" id="ARBA00012438"/>
    </source>
</evidence>
<evidence type="ECO:0000256" key="6">
    <source>
        <dbReference type="ARBA" id="ARBA00022679"/>
    </source>
</evidence>
<dbReference type="STRING" id="1423764.FC95_GL000636"/>
<dbReference type="GO" id="GO:0005524">
    <property type="term" value="F:ATP binding"/>
    <property type="evidence" value="ECO:0007669"/>
    <property type="project" value="UniProtKB-KW"/>
</dbReference>
<dbReference type="Pfam" id="PF00512">
    <property type="entry name" value="HisKA"/>
    <property type="match status" value="1"/>
</dbReference>
<keyword evidence="12" id="KW-0902">Two-component regulatory system</keyword>
<name>A0A511DX93_LENKE</name>
<evidence type="ECO:0000256" key="8">
    <source>
        <dbReference type="ARBA" id="ARBA00022741"/>
    </source>
</evidence>
<keyword evidence="11" id="KW-1133">Transmembrane helix</keyword>
<keyword evidence="9 14" id="KW-0418">Kinase</keyword>
<organism evidence="14 15">
    <name type="scientific">Lentilactobacillus kefiri</name>
    <name type="common">Lactobacillus kefiri</name>
    <dbReference type="NCBI Taxonomy" id="33962"/>
    <lineage>
        <taxon>Bacteria</taxon>
        <taxon>Bacillati</taxon>
        <taxon>Bacillota</taxon>
        <taxon>Bacilli</taxon>
        <taxon>Lactobacillales</taxon>
        <taxon>Lactobacillaceae</taxon>
        <taxon>Lentilactobacillus</taxon>
    </lineage>
</organism>
<evidence type="ECO:0000256" key="4">
    <source>
        <dbReference type="ARBA" id="ARBA00022475"/>
    </source>
</evidence>
<evidence type="ECO:0000256" key="7">
    <source>
        <dbReference type="ARBA" id="ARBA00022692"/>
    </source>
</evidence>
<evidence type="ECO:0000256" key="9">
    <source>
        <dbReference type="ARBA" id="ARBA00022777"/>
    </source>
</evidence>
<dbReference type="InterPro" id="IPR050398">
    <property type="entry name" value="HssS/ArlS-like"/>
</dbReference>
<proteinExistence type="predicted"/>
<dbReference type="GO" id="GO:0005886">
    <property type="term" value="C:plasma membrane"/>
    <property type="evidence" value="ECO:0007669"/>
    <property type="project" value="UniProtKB-SubCell"/>
</dbReference>
<keyword evidence="7" id="KW-0812">Transmembrane</keyword>
<dbReference type="EMBL" id="BJVK01000013">
    <property type="protein sequence ID" value="GEL28414.1"/>
    <property type="molecule type" value="Genomic_DNA"/>
</dbReference>
<dbReference type="Pfam" id="PF02518">
    <property type="entry name" value="HATPase_c"/>
    <property type="match status" value="1"/>
</dbReference>
<evidence type="ECO:0000256" key="1">
    <source>
        <dbReference type="ARBA" id="ARBA00000085"/>
    </source>
</evidence>
<gene>
    <name evidence="14" type="ORF">LKE01_12340</name>
</gene>
<keyword evidence="5" id="KW-0597">Phosphoprotein</keyword>
<evidence type="ECO:0000256" key="2">
    <source>
        <dbReference type="ARBA" id="ARBA00004651"/>
    </source>
</evidence>
<evidence type="ECO:0000256" key="13">
    <source>
        <dbReference type="ARBA" id="ARBA00023136"/>
    </source>
</evidence>
<dbReference type="PROSITE" id="PS50109">
    <property type="entry name" value="HIS_KIN"/>
    <property type="match status" value="1"/>
</dbReference>
<dbReference type="InterPro" id="IPR036890">
    <property type="entry name" value="HATPase_C_sf"/>
</dbReference>
<sequence length="298" mass="34563">MTLFLMIICIILIGIIGLMVVEIRRINRELRYINSHDTNAEVTTNTGWPLFSKLAQAVNYSLNKTRTARIKQIDQEKQIKQMLTNLTHDIRTPLTVAIGYIQLLDKQRHDDQNKKEYQRIENNLMEVNYYLHYLMDFNLLQEKNSQLSISEVNISETLEKELFDYYDDLTAKGLQVAIDIRPNVTIRTDKTLLERVFQNLISNILKYADKQVTISLQEKDENHFEIVFKNQTPAVFKLDSKLTDRFVTADASRTNQSVGLGLDIVRSLVTTLGGKFSVNSEDDQYVAVLTFRYKELQS</sequence>
<dbReference type="OrthoDB" id="9792991at2"/>
<dbReference type="AlphaFoldDB" id="A0A511DX93"/>